<dbReference type="Pfam" id="PF00881">
    <property type="entry name" value="Nitroreductase"/>
    <property type="match status" value="1"/>
</dbReference>
<dbReference type="PANTHER" id="PTHR43821">
    <property type="entry name" value="NAD(P)H NITROREDUCTASE YDJA-RELATED"/>
    <property type="match status" value="1"/>
</dbReference>
<keyword evidence="3 8" id="KW-0285">Flavoprotein</keyword>
<dbReference type="Proteomes" id="UP000672097">
    <property type="component" value="Unassembled WGS sequence"/>
</dbReference>
<evidence type="ECO:0000256" key="1">
    <source>
        <dbReference type="ARBA" id="ARBA00001917"/>
    </source>
</evidence>
<comment type="caution">
    <text evidence="10">The sequence shown here is derived from an EMBL/GenBank/DDBJ whole genome shotgun (WGS) entry which is preliminary data.</text>
</comment>
<dbReference type="SUPFAM" id="SSF55469">
    <property type="entry name" value="FMN-dependent nitroreductase-like"/>
    <property type="match status" value="1"/>
</dbReference>
<dbReference type="InterPro" id="IPR029479">
    <property type="entry name" value="Nitroreductase"/>
</dbReference>
<evidence type="ECO:0000256" key="8">
    <source>
        <dbReference type="PIRNR" id="PIRNR000232"/>
    </source>
</evidence>
<dbReference type="InterPro" id="IPR000415">
    <property type="entry name" value="Nitroreductase-like"/>
</dbReference>
<keyword evidence="6 8" id="KW-0560">Oxidoreductase</keyword>
<evidence type="ECO:0000256" key="4">
    <source>
        <dbReference type="ARBA" id="ARBA00022643"/>
    </source>
</evidence>
<protein>
    <recommendedName>
        <fullName evidence="8">Putative NAD(P)H nitroreductase</fullName>
        <ecNumber evidence="8">1.-.-.-</ecNumber>
    </recommendedName>
</protein>
<reference evidence="10 11" key="1">
    <citation type="submission" date="2021-04" db="EMBL/GenBank/DDBJ databases">
        <title>The genome sequence of type strain Ideonella paludis KCTC 32238.</title>
        <authorList>
            <person name="Liu Y."/>
        </authorList>
    </citation>
    <scope>NUCLEOTIDE SEQUENCE [LARGE SCALE GENOMIC DNA]</scope>
    <source>
        <strain evidence="10 11">KCTC 32238</strain>
    </source>
</reference>
<accession>A0ABS5E1C5</accession>
<keyword evidence="5 8" id="KW-0521">NADP</keyword>
<evidence type="ECO:0000313" key="10">
    <source>
        <dbReference type="EMBL" id="MBQ0937109.1"/>
    </source>
</evidence>
<keyword evidence="4 8" id="KW-0288">FMN</keyword>
<dbReference type="InterPro" id="IPR052530">
    <property type="entry name" value="NAD(P)H_nitroreductase"/>
</dbReference>
<evidence type="ECO:0000256" key="7">
    <source>
        <dbReference type="ARBA" id="ARBA00023027"/>
    </source>
</evidence>
<keyword evidence="11" id="KW-1185">Reference proteome</keyword>
<comment type="cofactor">
    <cofactor evidence="1 8">
        <name>FMN</name>
        <dbReference type="ChEBI" id="CHEBI:58210"/>
    </cofactor>
</comment>
<proteinExistence type="inferred from homology"/>
<comment type="similarity">
    <text evidence="2 8">Belongs to the nitroreductase family.</text>
</comment>
<evidence type="ECO:0000313" key="11">
    <source>
        <dbReference type="Proteomes" id="UP000672097"/>
    </source>
</evidence>
<name>A0ABS5E1C5_9BURK</name>
<evidence type="ECO:0000259" key="9">
    <source>
        <dbReference type="Pfam" id="PF00881"/>
    </source>
</evidence>
<evidence type="ECO:0000256" key="5">
    <source>
        <dbReference type="ARBA" id="ARBA00022857"/>
    </source>
</evidence>
<evidence type="ECO:0000256" key="2">
    <source>
        <dbReference type="ARBA" id="ARBA00007118"/>
    </source>
</evidence>
<keyword evidence="7 8" id="KW-0520">NAD</keyword>
<feature type="domain" description="Nitroreductase" evidence="9">
    <location>
        <begin position="14"/>
        <end position="160"/>
    </location>
</feature>
<dbReference type="PANTHER" id="PTHR43821:SF1">
    <property type="entry name" value="NAD(P)H NITROREDUCTASE YDJA-RELATED"/>
    <property type="match status" value="1"/>
</dbReference>
<gene>
    <name evidence="10" type="ORF">KAK11_17415</name>
</gene>
<evidence type="ECO:0000256" key="6">
    <source>
        <dbReference type="ARBA" id="ARBA00023002"/>
    </source>
</evidence>
<dbReference type="EMBL" id="JAGQDG010000007">
    <property type="protein sequence ID" value="MBQ0937109.1"/>
    <property type="molecule type" value="Genomic_DNA"/>
</dbReference>
<sequence>MRSRQHIGPKHLGEPAPDEATLRALFTAAAAAPDHAQLRPWRFLVLGPAARARLSEVFAQALLERDPAALDYQLSEARQKAFRGPVLILAVVDLRAEHADVPPMERVFSLGSAVQNLLLAAQARGFASGLSSGRALSSEALRQAFDIAPGEHALCFVSLGTPTRHKTPRQRPDVDDFVRWV</sequence>
<dbReference type="Gene3D" id="3.40.109.10">
    <property type="entry name" value="NADH Oxidase"/>
    <property type="match status" value="1"/>
</dbReference>
<dbReference type="InterPro" id="IPR026021">
    <property type="entry name" value="YdjA-like"/>
</dbReference>
<evidence type="ECO:0000256" key="3">
    <source>
        <dbReference type="ARBA" id="ARBA00022630"/>
    </source>
</evidence>
<dbReference type="EC" id="1.-.-.-" evidence="8"/>
<dbReference type="PIRSF" id="PIRSF000232">
    <property type="entry name" value="YdjA"/>
    <property type="match status" value="1"/>
</dbReference>
<organism evidence="10 11">
    <name type="scientific">Ideonella paludis</name>
    <dbReference type="NCBI Taxonomy" id="1233411"/>
    <lineage>
        <taxon>Bacteria</taxon>
        <taxon>Pseudomonadati</taxon>
        <taxon>Pseudomonadota</taxon>
        <taxon>Betaproteobacteria</taxon>
        <taxon>Burkholderiales</taxon>
        <taxon>Sphaerotilaceae</taxon>
        <taxon>Ideonella</taxon>
    </lineage>
</organism>